<dbReference type="InterPro" id="IPR036465">
    <property type="entry name" value="vWFA_dom_sf"/>
</dbReference>
<accession>A0A1G6XBL0</accession>
<gene>
    <name evidence="4" type="ORF">SAMN05421630_1124</name>
</gene>
<evidence type="ECO:0000313" key="4">
    <source>
        <dbReference type="EMBL" id="SDD75548.1"/>
    </source>
</evidence>
<keyword evidence="3" id="KW-0732">Signal</keyword>
<name>A0A1G6XBL0_9PSEU</name>
<evidence type="ECO:0000313" key="5">
    <source>
        <dbReference type="Proteomes" id="UP000199494"/>
    </source>
</evidence>
<feature type="region of interest" description="Disordered" evidence="1">
    <location>
        <begin position="552"/>
        <end position="590"/>
    </location>
</feature>
<dbReference type="InterPro" id="IPR002035">
    <property type="entry name" value="VWF_A"/>
</dbReference>
<dbReference type="SMART" id="SM00327">
    <property type="entry name" value="VWA"/>
    <property type="match status" value="1"/>
</dbReference>
<dbReference type="PROSITE" id="PS50234">
    <property type="entry name" value="VWFA"/>
    <property type="match status" value="1"/>
</dbReference>
<reference evidence="4 5" key="1">
    <citation type="submission" date="2016-10" db="EMBL/GenBank/DDBJ databases">
        <authorList>
            <person name="de Groot N.N."/>
        </authorList>
    </citation>
    <scope>NUCLEOTIDE SEQUENCE [LARGE SCALE GENOMIC DNA]</scope>
    <source>
        <strain evidence="4 5">CGMCC 4.5506</strain>
    </source>
</reference>
<sequence length="636" mass="67086">MSNRERTRRNLARAGLLGVVLATALTTVPAQATPADRYQQQQEQEQDEQLAPVMVTLDASGSMTRETSAGETRMDAAKTALNNLIDGLDSTAQLGLQVYGTQTGESESEKAEGCQDIVTAQEVGPVDADALKRTVDGVEPSGFTPIGNALRAAADELPDEGPRAVVLISDGLDTCAPPDPCEVAEELADEGVDLSVHTVGFQVDDEAREQLSCIAEKSNGTYTDAGDAGSLEEQLPQVVSRAQRTYEAQGTPITGTEDYPQAPEIKAGQYIDGIDPNQTKYYRLNVPKDYTVHFAATTVIPNSQSNGVVSVETRLLDTAGKECESSSETEAMWVSHVTSTLSWVGEEARNCNAGDEVLLAVERSGPDDPEVWSYDLELLVTLEPPLRGAPGPEANTANVPFELPTGDERPVTGGGSFNDATELSGTGVYADELGPGEMATYKVNLDWGQSLGAQVNVDGRAIDEVLSVDVATRNSVRSPVSGNSTSSVVIHEEQESTDELTMPKVLYDNRNDSSAAAIAGWHYITVQAGTKEFSGTLPIRLYVNVAGEQAQGPQYAAPPEGQPGGLITDSGGEQGEGAGGPSEDNVVTAADTGSSIDPLWLWLSGGAIVAGAGLGAVLLIRRGRVAARAQEPPRQW</sequence>
<dbReference type="Gene3D" id="3.40.50.410">
    <property type="entry name" value="von Willebrand factor, type A domain"/>
    <property type="match status" value="1"/>
</dbReference>
<dbReference type="OrthoDB" id="4318225at2"/>
<feature type="transmembrane region" description="Helical" evidence="2">
    <location>
        <begin position="599"/>
        <end position="620"/>
    </location>
</feature>
<dbReference type="PROSITE" id="PS51318">
    <property type="entry name" value="TAT"/>
    <property type="match status" value="1"/>
</dbReference>
<keyword evidence="2" id="KW-1133">Transmembrane helix</keyword>
<dbReference type="RefSeq" id="WP_143021446.1">
    <property type="nucleotide sequence ID" value="NZ_CP016353.1"/>
</dbReference>
<dbReference type="SUPFAM" id="SSF53300">
    <property type="entry name" value="vWA-like"/>
    <property type="match status" value="1"/>
</dbReference>
<dbReference type="EMBL" id="FMZE01000012">
    <property type="protein sequence ID" value="SDD75548.1"/>
    <property type="molecule type" value="Genomic_DNA"/>
</dbReference>
<proteinExistence type="predicted"/>
<dbReference type="Pfam" id="PF00092">
    <property type="entry name" value="VWA"/>
    <property type="match status" value="1"/>
</dbReference>
<protein>
    <submittedName>
        <fullName evidence="4">Ca-activated chloride channel family protein</fullName>
    </submittedName>
</protein>
<dbReference type="STRING" id="530584.SAMN05421630_1124"/>
<evidence type="ECO:0000256" key="2">
    <source>
        <dbReference type="SAM" id="Phobius"/>
    </source>
</evidence>
<keyword evidence="5" id="KW-1185">Reference proteome</keyword>
<feature type="chain" id="PRO_5043702646" evidence="3">
    <location>
        <begin position="33"/>
        <end position="636"/>
    </location>
</feature>
<dbReference type="Proteomes" id="UP000199494">
    <property type="component" value="Unassembled WGS sequence"/>
</dbReference>
<feature type="region of interest" description="Disordered" evidence="1">
    <location>
        <begin position="476"/>
        <end position="498"/>
    </location>
</feature>
<evidence type="ECO:0000256" key="1">
    <source>
        <dbReference type="SAM" id="MobiDB-lite"/>
    </source>
</evidence>
<keyword evidence="2" id="KW-0812">Transmembrane</keyword>
<feature type="compositionally biased region" description="Polar residues" evidence="1">
    <location>
        <begin position="476"/>
        <end position="488"/>
    </location>
</feature>
<dbReference type="InterPro" id="IPR006311">
    <property type="entry name" value="TAT_signal"/>
</dbReference>
<feature type="signal peptide" evidence="3">
    <location>
        <begin position="1"/>
        <end position="32"/>
    </location>
</feature>
<organism evidence="4 5">
    <name type="scientific">Prauserella marina</name>
    <dbReference type="NCBI Taxonomy" id="530584"/>
    <lineage>
        <taxon>Bacteria</taxon>
        <taxon>Bacillati</taxon>
        <taxon>Actinomycetota</taxon>
        <taxon>Actinomycetes</taxon>
        <taxon>Pseudonocardiales</taxon>
        <taxon>Pseudonocardiaceae</taxon>
        <taxon>Prauserella</taxon>
    </lineage>
</organism>
<evidence type="ECO:0000256" key="3">
    <source>
        <dbReference type="SAM" id="SignalP"/>
    </source>
</evidence>
<keyword evidence="2" id="KW-0472">Membrane</keyword>
<dbReference type="AlphaFoldDB" id="A0A1G6XBL0"/>